<comment type="catalytic activity">
    <reaction evidence="6">
        <text>Release of a C-terminal amino acid with broad specificity, except for -Pro.</text>
        <dbReference type="EC" id="3.4.17.19"/>
    </reaction>
</comment>
<evidence type="ECO:0000256" key="8">
    <source>
        <dbReference type="ARBA" id="ARBA00066553"/>
    </source>
</evidence>
<organism evidence="9">
    <name type="scientific">hydrothermal vent metagenome</name>
    <dbReference type="NCBI Taxonomy" id="652676"/>
    <lineage>
        <taxon>unclassified sequences</taxon>
        <taxon>metagenomes</taxon>
        <taxon>ecological metagenomes</taxon>
    </lineage>
</organism>
<evidence type="ECO:0000256" key="1">
    <source>
        <dbReference type="ARBA" id="ARBA00022645"/>
    </source>
</evidence>
<dbReference type="PRINTS" id="PR00998">
    <property type="entry name" value="CRBOXYPTASET"/>
</dbReference>
<dbReference type="EC" id="3.4.17.19" evidence="8"/>
<dbReference type="PANTHER" id="PTHR34217:SF1">
    <property type="entry name" value="CARBOXYPEPTIDASE 1"/>
    <property type="match status" value="1"/>
</dbReference>
<dbReference type="GO" id="GO:0046914">
    <property type="term" value="F:transition metal ion binding"/>
    <property type="evidence" value="ECO:0007669"/>
    <property type="project" value="UniProtKB-ARBA"/>
</dbReference>
<dbReference type="EMBL" id="UOEO01000241">
    <property type="protein sequence ID" value="VAW23654.1"/>
    <property type="molecule type" value="Genomic_DNA"/>
</dbReference>
<dbReference type="GO" id="GO:0006508">
    <property type="term" value="P:proteolysis"/>
    <property type="evidence" value="ECO:0007669"/>
    <property type="project" value="UniProtKB-KW"/>
</dbReference>
<dbReference type="PANTHER" id="PTHR34217">
    <property type="entry name" value="METAL-DEPENDENT CARBOXYPEPTIDASE"/>
    <property type="match status" value="1"/>
</dbReference>
<dbReference type="SUPFAM" id="SSF55486">
    <property type="entry name" value="Metalloproteases ('zincins'), catalytic domain"/>
    <property type="match status" value="1"/>
</dbReference>
<evidence type="ECO:0000313" key="9">
    <source>
        <dbReference type="EMBL" id="VAW23654.1"/>
    </source>
</evidence>
<name>A0A3B0UU69_9ZZZZ</name>
<accession>A0A3B0UU69</accession>
<dbReference type="PIRSF" id="PIRSF006615">
    <property type="entry name" value="Zn_crbxpep_Taq"/>
    <property type="match status" value="1"/>
</dbReference>
<dbReference type="FunFam" id="1.10.1370.30:FF:000003">
    <property type="entry name" value="Thermostable carboxypeptidase 1"/>
    <property type="match status" value="1"/>
</dbReference>
<evidence type="ECO:0000256" key="5">
    <source>
        <dbReference type="ARBA" id="ARBA00023049"/>
    </source>
</evidence>
<comment type="similarity">
    <text evidence="7">Belongs to the peptidase M32 family.</text>
</comment>
<proteinExistence type="inferred from homology"/>
<keyword evidence="5" id="KW-0482">Metalloprotease</keyword>
<evidence type="ECO:0000256" key="4">
    <source>
        <dbReference type="ARBA" id="ARBA00022801"/>
    </source>
</evidence>
<dbReference type="PROSITE" id="PS52034">
    <property type="entry name" value="PEPTIDASE_M32"/>
    <property type="match status" value="1"/>
</dbReference>
<gene>
    <name evidence="9" type="ORF">MNBD_ALPHA12-1468</name>
</gene>
<keyword evidence="4 9" id="KW-0378">Hydrolase</keyword>
<reference evidence="9" key="1">
    <citation type="submission" date="2018-06" db="EMBL/GenBank/DDBJ databases">
        <authorList>
            <person name="Zhirakovskaya E."/>
        </authorList>
    </citation>
    <scope>NUCLEOTIDE SEQUENCE</scope>
</reference>
<dbReference type="InterPro" id="IPR001333">
    <property type="entry name" value="Peptidase_M32_Taq"/>
</dbReference>
<dbReference type="Pfam" id="PF02074">
    <property type="entry name" value="Peptidase_M32"/>
    <property type="match status" value="1"/>
</dbReference>
<evidence type="ECO:0000256" key="2">
    <source>
        <dbReference type="ARBA" id="ARBA00022670"/>
    </source>
</evidence>
<dbReference type="Gene3D" id="1.10.1370.30">
    <property type="match status" value="1"/>
</dbReference>
<keyword evidence="1 9" id="KW-0121">Carboxypeptidase</keyword>
<evidence type="ECO:0000256" key="3">
    <source>
        <dbReference type="ARBA" id="ARBA00022723"/>
    </source>
</evidence>
<dbReference type="GO" id="GO:0004181">
    <property type="term" value="F:metallocarboxypeptidase activity"/>
    <property type="evidence" value="ECO:0007669"/>
    <property type="project" value="InterPro"/>
</dbReference>
<keyword evidence="2" id="KW-0645">Protease</keyword>
<evidence type="ECO:0000256" key="7">
    <source>
        <dbReference type="ARBA" id="ARBA00061580"/>
    </source>
</evidence>
<dbReference type="CDD" id="cd06460">
    <property type="entry name" value="M32_Taq"/>
    <property type="match status" value="1"/>
</dbReference>
<sequence>MSFKKIDELNQTLNSLEHALAMLHADEATFMPTGGGENRAGAMAALSEIYHHKAAAPEIADWIAQAREEELDNDQQLGLNEFERLYNNLTCLPAEFVSRKTMACIKCEQLWRQSRPEGDWKNFAPALSKIVALMREEAQMRAAATGLFPYDAMMEQYDPGNRVADIDPLFERLKIFLRDFIPEALQIQQKKHKDRPLKPLSGSFGADKQRALGLAAMEKIGFDFNHGRLDTSHHPFCGGVPSDVRMTTRYDSENFLSGLMGVLHETGHALYEQGLPQENGHWPHNKARGMGLHESQSLFMEMQIARSPQFWAWIMPMVKTHIGNGVFDGFGVEDILAHVNMVRRGLIRVDADELTYPLHVILRYELEKDLVDGKLEVNDIPQAWHEKMRQYLGLSTIDNMKDGPMQDVHWPAGLFGYFPSYTLGAMMAAQQFSALEKQLPDALEQVERGDFSAINKWRKDNIWNEGARWTTPELMKKATGETLNPEYFIAHLKRRYMG</sequence>
<keyword evidence="3" id="KW-0479">Metal-binding</keyword>
<protein>
    <recommendedName>
        <fullName evidence="8">carboxypeptidase Taq</fullName>
        <ecNumber evidence="8">3.4.17.19</ecNumber>
    </recommendedName>
</protein>
<dbReference type="AlphaFoldDB" id="A0A3B0UU69"/>
<evidence type="ECO:0000256" key="6">
    <source>
        <dbReference type="ARBA" id="ARBA00052755"/>
    </source>
</evidence>